<dbReference type="InterPro" id="IPR013325">
    <property type="entry name" value="RNA_pol_sigma_r2"/>
</dbReference>
<feature type="domain" description="RNA polymerase sigma-70 region 2" evidence="5">
    <location>
        <begin position="16"/>
        <end position="80"/>
    </location>
</feature>
<evidence type="ECO:0000256" key="3">
    <source>
        <dbReference type="ARBA" id="ARBA00023125"/>
    </source>
</evidence>
<dbReference type="OrthoDB" id="3747638at2"/>
<dbReference type="InterPro" id="IPR039425">
    <property type="entry name" value="RNA_pol_sigma-70-like"/>
</dbReference>
<proteinExistence type="predicted"/>
<dbReference type="Gene3D" id="1.10.1740.10">
    <property type="match status" value="1"/>
</dbReference>
<dbReference type="PANTHER" id="PTHR43133">
    <property type="entry name" value="RNA POLYMERASE ECF-TYPE SIGMA FACTO"/>
    <property type="match status" value="1"/>
</dbReference>
<evidence type="ECO:0000313" key="7">
    <source>
        <dbReference type="Proteomes" id="UP000283374"/>
    </source>
</evidence>
<dbReference type="EMBL" id="QWKP01000192">
    <property type="protein sequence ID" value="RHA40742.1"/>
    <property type="molecule type" value="Genomic_DNA"/>
</dbReference>
<comment type="caution">
    <text evidence="6">The sequence shown here is derived from an EMBL/GenBank/DDBJ whole genome shotgun (WGS) entry which is preliminary data.</text>
</comment>
<dbReference type="GO" id="GO:0006352">
    <property type="term" value="P:DNA-templated transcription initiation"/>
    <property type="evidence" value="ECO:0007669"/>
    <property type="project" value="InterPro"/>
</dbReference>
<keyword evidence="7" id="KW-1185">Reference proteome</keyword>
<dbReference type="AlphaFoldDB" id="A0A413RLE2"/>
<dbReference type="SUPFAM" id="SSF88946">
    <property type="entry name" value="Sigma2 domain of RNA polymerase sigma factors"/>
    <property type="match status" value="1"/>
</dbReference>
<dbReference type="Proteomes" id="UP000283374">
    <property type="component" value="Unassembled WGS sequence"/>
</dbReference>
<sequence>MSTSEDPPDAQRFAELWERYAARIQAYALRHVDRDSAQEVVAETFLVAWRRLALVPGEPLPWLLVVTRNTIANQHRSRRRARVLADEVARLQVVTASAQGVDSVVAERDAMLRALAELSPSDREALLLVAWAQGRADEAGRRDVHCRAVTLTRRLRARSR</sequence>
<name>A0A413RLE2_9CELL</name>
<reference evidence="6 7" key="1">
    <citation type="submission" date="2018-08" db="EMBL/GenBank/DDBJ databases">
        <title>Cellulomonas rhizosphaerae sp. nov., a novel actinomycete isolated from soil.</title>
        <authorList>
            <person name="Tian Y."/>
        </authorList>
    </citation>
    <scope>NUCLEOTIDE SEQUENCE [LARGE SCALE GENOMIC DNA]</scope>
    <source>
        <strain evidence="6 7">NEAU-TCZ24</strain>
    </source>
</reference>
<dbReference type="GO" id="GO:0003677">
    <property type="term" value="F:DNA binding"/>
    <property type="evidence" value="ECO:0007669"/>
    <property type="project" value="UniProtKB-KW"/>
</dbReference>
<evidence type="ECO:0000256" key="4">
    <source>
        <dbReference type="ARBA" id="ARBA00023163"/>
    </source>
</evidence>
<gene>
    <name evidence="6" type="ORF">D1825_09595</name>
</gene>
<dbReference type="GO" id="GO:0016987">
    <property type="term" value="F:sigma factor activity"/>
    <property type="evidence" value="ECO:0007669"/>
    <property type="project" value="UniProtKB-KW"/>
</dbReference>
<organism evidence="6 7">
    <name type="scientific">Cellulomonas rhizosphaerae</name>
    <dbReference type="NCBI Taxonomy" id="2293719"/>
    <lineage>
        <taxon>Bacteria</taxon>
        <taxon>Bacillati</taxon>
        <taxon>Actinomycetota</taxon>
        <taxon>Actinomycetes</taxon>
        <taxon>Micrococcales</taxon>
        <taxon>Cellulomonadaceae</taxon>
        <taxon>Cellulomonas</taxon>
    </lineage>
</organism>
<keyword evidence="3" id="KW-0238">DNA-binding</keyword>
<dbReference type="RefSeq" id="WP_118767200.1">
    <property type="nucleotide sequence ID" value="NZ_QWKP01000192.1"/>
</dbReference>
<keyword evidence="4" id="KW-0804">Transcription</keyword>
<keyword evidence="1" id="KW-0805">Transcription regulation</keyword>
<dbReference type="Pfam" id="PF04542">
    <property type="entry name" value="Sigma70_r2"/>
    <property type="match status" value="1"/>
</dbReference>
<accession>A0A413RLE2</accession>
<dbReference type="PANTHER" id="PTHR43133:SF8">
    <property type="entry name" value="RNA POLYMERASE SIGMA FACTOR HI_1459-RELATED"/>
    <property type="match status" value="1"/>
</dbReference>
<keyword evidence="2" id="KW-0731">Sigma factor</keyword>
<evidence type="ECO:0000256" key="2">
    <source>
        <dbReference type="ARBA" id="ARBA00023082"/>
    </source>
</evidence>
<dbReference type="InterPro" id="IPR007627">
    <property type="entry name" value="RNA_pol_sigma70_r2"/>
</dbReference>
<evidence type="ECO:0000313" key="6">
    <source>
        <dbReference type="EMBL" id="RHA40742.1"/>
    </source>
</evidence>
<evidence type="ECO:0000256" key="1">
    <source>
        <dbReference type="ARBA" id="ARBA00023015"/>
    </source>
</evidence>
<protein>
    <submittedName>
        <fullName evidence="6">RNA polymerase sigma factor</fullName>
    </submittedName>
</protein>
<evidence type="ECO:0000259" key="5">
    <source>
        <dbReference type="Pfam" id="PF04542"/>
    </source>
</evidence>